<dbReference type="Gene3D" id="1.25.40.10">
    <property type="entry name" value="Tetratricopeptide repeat domain"/>
    <property type="match status" value="1"/>
</dbReference>
<evidence type="ECO:0000313" key="3">
    <source>
        <dbReference type="Proteomes" id="UP000831019"/>
    </source>
</evidence>
<name>A0ABY3ZHL9_9RHOB</name>
<feature type="domain" description="PIN" evidence="1">
    <location>
        <begin position="883"/>
        <end position="1030"/>
    </location>
</feature>
<reference evidence="3" key="1">
    <citation type="journal article" date="2022" name="Microorganisms">
        <title>Beyond the ABCs#Discovery of Three New Plasmid Types in Rhodobacterales (RepQ, RepY, RepW).</title>
        <authorList>
            <person name="Freese H.M."/>
            <person name="Ringel V."/>
            <person name="Overmann J."/>
            <person name="Petersen J."/>
        </authorList>
    </citation>
    <scope>NUCLEOTIDE SEQUENCE [LARGE SCALE GENOMIC DNA]</scope>
    <source>
        <strain evidence="3">DSM 109990</strain>
    </source>
</reference>
<organism evidence="2 3">
    <name type="scientific">Sulfitobacter dubius</name>
    <dbReference type="NCBI Taxonomy" id="218673"/>
    <lineage>
        <taxon>Bacteria</taxon>
        <taxon>Pseudomonadati</taxon>
        <taxon>Pseudomonadota</taxon>
        <taxon>Alphaproteobacteria</taxon>
        <taxon>Rhodobacterales</taxon>
        <taxon>Roseobacteraceae</taxon>
        <taxon>Sulfitobacter</taxon>
    </lineage>
</organism>
<sequence length="1184" mass="131643">MKFSLPSPLKRLFQADKSTNTQSVDVSGDGNTVDQSIRNFIIADKSSPLAREILDQVQKGSGEADVQSFADDTFDDDDHPEIQRILEYRKIARQGDSDTAVKLLENLKSEDLYKDGYFAFRLNFNIGVIQQDIGDFPSASVSLRAAHEFFPDHPKAKTALAFAELLDGDDRSALERATELLAIDGDHSSLAACILCHAARNLNEEVKPEEIISEEMTSEDVKAAFLEYCRGVRPETYKAELDSAFAVAPENDAIRTMWALSVLDDVKQNQAFLLGAKMPEGFEDEVVKCADILRSDLENSLEKRPPNKLLLPSQANNAAVSLRLVGKPADAAKLLDRALEAFPFLSSDVAQVRAVLFLQDDKDHDALELIRPHADALDLQIMASEIEAKNGAVADAQERIDAVLKARPEEGLRTHALTTKARIGINSLNREIADQALDELAAVSPEPTELVLLKSAYERAFEIKTDPKDFESLPIEVHEYSQEQADLLASLREADGWDFFTLLQTADELLVRGFFRECTDLLRDRVGFRRLSPALETLCDACVRGHLGTLAKEIDDALSPQVKESVFGWRFSSNVAYLSGVAAKAVPPARKLFEDNPESINALEWYVQALLRTNDKNRIKRIVTSLDDAKLTGTVEDRSNYVKLLVFCGELERARAFAYRLFCENQNDAQAWLALSASVLAFGRPQDKDDSFQVDVVQDGASFEIERRDGTIQSFTLETEHDLFTLREGNIALDHPVAIAALGKTVGDYFDWPFKGNGTAKITSVKHKALAAFHQIAHKFEESFPNVLGFKSVSVNFEDPSGLDEMKAMLKQRVDYAQCKAAEYMEGSYPIYILGYHLGIDPIDALLGLYSECGIPPKVSSCSHVDQEKAQRSLLSAKKSGVIVDAAAFYLMRRLEIETAVEEEFGQIGVTQETVDVYIRRLQQLEDTSFFDSESGERRTTNISIRDGQIMMTETSEEDVVAKLDMLRADLQWLQSRCAVLPAVAKIDPPDEVIRFRREAGGRFFDDIFAADGSGRVLISDDFHLRNWAKGLFGVPGAWMQVLLFHLEEQKCISVEKVVRGTLELQHLGEDALSTNADRLLFAAGMMASGEITEDDFAKYSSLLGQKGAEMSSHVEVALATIRGLWTIGSLSAVRAKATSIILRNLVRLQGKDARVVLDTIQTLNRNRSVGQYLQQWRVGHFLP</sequence>
<evidence type="ECO:0000259" key="1">
    <source>
        <dbReference type="Pfam" id="PF20698"/>
    </source>
</evidence>
<proteinExistence type="predicted"/>
<dbReference type="SUPFAM" id="SSF48452">
    <property type="entry name" value="TPR-like"/>
    <property type="match status" value="1"/>
</dbReference>
<keyword evidence="3" id="KW-1185">Reference proteome</keyword>
<dbReference type="Proteomes" id="UP000831019">
    <property type="component" value="Chromosome"/>
</dbReference>
<dbReference type="RefSeq" id="WP_243262486.1">
    <property type="nucleotide sequence ID" value="NZ_CP085144.1"/>
</dbReference>
<accession>A0ABY3ZHL9</accession>
<dbReference type="EMBL" id="CP085144">
    <property type="protein sequence ID" value="UOA14038.1"/>
    <property type="molecule type" value="Genomic_DNA"/>
</dbReference>
<protein>
    <recommendedName>
        <fullName evidence="1">PIN domain-containing protein</fullName>
    </recommendedName>
</protein>
<dbReference type="InterPro" id="IPR011990">
    <property type="entry name" value="TPR-like_helical_dom_sf"/>
</dbReference>
<gene>
    <name evidence="2" type="ORF">DSM109990_00833</name>
</gene>
<dbReference type="Pfam" id="PF20698">
    <property type="entry name" value="PIN-TPR-GreABC"/>
    <property type="match status" value="1"/>
</dbReference>
<dbReference type="InterPro" id="IPR048987">
    <property type="entry name" value="PIN-TPR-GreABC"/>
</dbReference>
<evidence type="ECO:0000313" key="2">
    <source>
        <dbReference type="EMBL" id="UOA14038.1"/>
    </source>
</evidence>